<keyword evidence="3" id="KW-1185">Reference proteome</keyword>
<dbReference type="Pfam" id="PF06983">
    <property type="entry name" value="3-dmu-9_3-mt"/>
    <property type="match status" value="1"/>
</dbReference>
<dbReference type="InterPro" id="IPR028973">
    <property type="entry name" value="PhnB-like"/>
</dbReference>
<gene>
    <name evidence="2" type="ORF">SAMN04489710_102320</name>
</gene>
<dbReference type="CDD" id="cd06588">
    <property type="entry name" value="PhnB_like"/>
    <property type="match status" value="1"/>
</dbReference>
<dbReference type="Proteomes" id="UP000199517">
    <property type="component" value="Unassembled WGS sequence"/>
</dbReference>
<protein>
    <submittedName>
        <fullName evidence="2">PhnB protein</fullName>
    </submittedName>
</protein>
<evidence type="ECO:0000259" key="1">
    <source>
        <dbReference type="Pfam" id="PF06983"/>
    </source>
</evidence>
<dbReference type="STRING" id="32040.SAMN04489710_102320"/>
<dbReference type="OrthoDB" id="9795306at2"/>
<dbReference type="AlphaFoldDB" id="A0A1I1SX81"/>
<dbReference type="SUPFAM" id="SSF54593">
    <property type="entry name" value="Glyoxalase/Bleomycin resistance protein/Dihydroxybiphenyl dioxygenase"/>
    <property type="match status" value="1"/>
</dbReference>
<feature type="domain" description="PhnB-like" evidence="1">
    <location>
        <begin position="2"/>
        <end position="133"/>
    </location>
</feature>
<name>A0A1I1SX81_9BURK</name>
<sequence>MQIEPYLFFDGNCEEALEFYARCLGGAVQSVQRYGGSPLEKQLPAHWCDKIMHATLEAPGGHRFMASDRMPGQPFGGHAGFSMSINCPSDAAHGERIFRGLSEGGLVTMPFTVTFWGAHFGTLVDRFGVGWMVNCDGASAAECGTG</sequence>
<dbReference type="Gene3D" id="3.10.180.10">
    <property type="entry name" value="2,3-Dihydroxybiphenyl 1,2-Dioxygenase, domain 1"/>
    <property type="match status" value="1"/>
</dbReference>
<accession>A0A1I1SX81</accession>
<evidence type="ECO:0000313" key="3">
    <source>
        <dbReference type="Proteomes" id="UP000199517"/>
    </source>
</evidence>
<dbReference type="EMBL" id="FOMQ01000002">
    <property type="protein sequence ID" value="SFD47630.1"/>
    <property type="molecule type" value="Genomic_DNA"/>
</dbReference>
<dbReference type="PANTHER" id="PTHR33990:SF1">
    <property type="entry name" value="PROTEIN YJDN"/>
    <property type="match status" value="1"/>
</dbReference>
<organism evidence="2 3">
    <name type="scientific">Paracidovorax konjaci</name>
    <dbReference type="NCBI Taxonomy" id="32040"/>
    <lineage>
        <taxon>Bacteria</taxon>
        <taxon>Pseudomonadati</taxon>
        <taxon>Pseudomonadota</taxon>
        <taxon>Betaproteobacteria</taxon>
        <taxon>Burkholderiales</taxon>
        <taxon>Comamonadaceae</taxon>
        <taxon>Paracidovorax</taxon>
    </lineage>
</organism>
<evidence type="ECO:0000313" key="2">
    <source>
        <dbReference type="EMBL" id="SFD47630.1"/>
    </source>
</evidence>
<reference evidence="3" key="1">
    <citation type="submission" date="2016-10" db="EMBL/GenBank/DDBJ databases">
        <authorList>
            <person name="Varghese N."/>
            <person name="Submissions S."/>
        </authorList>
    </citation>
    <scope>NUCLEOTIDE SEQUENCE [LARGE SCALE GENOMIC DNA]</scope>
    <source>
        <strain evidence="3">DSM 7481</strain>
    </source>
</reference>
<dbReference type="RefSeq" id="WP_092950033.1">
    <property type="nucleotide sequence ID" value="NZ_FOMQ01000002.1"/>
</dbReference>
<dbReference type="InterPro" id="IPR029068">
    <property type="entry name" value="Glyas_Bleomycin-R_OHBP_Dase"/>
</dbReference>
<proteinExistence type="predicted"/>
<dbReference type="PANTHER" id="PTHR33990">
    <property type="entry name" value="PROTEIN YJDN-RELATED"/>
    <property type="match status" value="1"/>
</dbReference>